<keyword evidence="5 7" id="KW-1133">Transmembrane helix</keyword>
<dbReference type="GO" id="GO:0055085">
    <property type="term" value="P:transmembrane transport"/>
    <property type="evidence" value="ECO:0007669"/>
    <property type="project" value="InterPro"/>
</dbReference>
<evidence type="ECO:0000313" key="10">
    <source>
        <dbReference type="Proteomes" id="UP000238672"/>
    </source>
</evidence>
<comment type="similarity">
    <text evidence="7">Belongs to the binding-protein-dependent transport system permease family.</text>
</comment>
<dbReference type="Pfam" id="PF00528">
    <property type="entry name" value="BPD_transp_1"/>
    <property type="match status" value="1"/>
</dbReference>
<dbReference type="GO" id="GO:0005886">
    <property type="term" value="C:plasma membrane"/>
    <property type="evidence" value="ECO:0007669"/>
    <property type="project" value="UniProtKB-SubCell"/>
</dbReference>
<dbReference type="SUPFAM" id="SSF161098">
    <property type="entry name" value="MetI-like"/>
    <property type="match status" value="1"/>
</dbReference>
<dbReference type="PANTHER" id="PTHR43163:SF6">
    <property type="entry name" value="DIPEPTIDE TRANSPORT SYSTEM PERMEASE PROTEIN DPPB-RELATED"/>
    <property type="match status" value="1"/>
</dbReference>
<evidence type="ECO:0000256" key="7">
    <source>
        <dbReference type="RuleBase" id="RU363032"/>
    </source>
</evidence>
<reference evidence="9 10" key="1">
    <citation type="submission" date="2018-02" db="EMBL/GenBank/DDBJ databases">
        <title>Metagenomics reveals mixed infection of spiroplasma and phytoplasma in chicory.</title>
        <authorList>
            <person name="Polano C."/>
            <person name="Moruzzi S."/>
            <person name="Ermacora P."/>
            <person name="Ferrini F."/>
            <person name="Martini M."/>
            <person name="Firrao G."/>
        </authorList>
    </citation>
    <scope>NUCLEOTIDE SEQUENCE [LARGE SCALE GENOMIC DNA]</scope>
    <source>
        <strain evidence="9 10">ChiP</strain>
    </source>
</reference>
<protein>
    <submittedName>
        <fullName evidence="9">ABC transporter permease</fullName>
    </submittedName>
</protein>
<dbReference type="InterPro" id="IPR000515">
    <property type="entry name" value="MetI-like"/>
</dbReference>
<keyword evidence="3" id="KW-1003">Cell membrane</keyword>
<dbReference type="Pfam" id="PF19300">
    <property type="entry name" value="BPD_transp_1_N"/>
    <property type="match status" value="1"/>
</dbReference>
<feature type="transmembrane region" description="Helical" evidence="7">
    <location>
        <begin position="271"/>
        <end position="298"/>
    </location>
</feature>
<dbReference type="InterPro" id="IPR045621">
    <property type="entry name" value="BPD_transp_1_N"/>
</dbReference>
<organism evidence="9 10">
    <name type="scientific">Candidatus Phytoplasma phoenicium</name>
    <dbReference type="NCBI Taxonomy" id="198422"/>
    <lineage>
        <taxon>Bacteria</taxon>
        <taxon>Bacillati</taxon>
        <taxon>Mycoplasmatota</taxon>
        <taxon>Mollicutes</taxon>
        <taxon>Acholeplasmatales</taxon>
        <taxon>Acholeplasmataceae</taxon>
        <taxon>Candidatus Phytoplasma</taxon>
        <taxon>16SrIX (Pigeon pea witches'-broom group)</taxon>
    </lineage>
</organism>
<evidence type="ECO:0000313" key="9">
    <source>
        <dbReference type="EMBL" id="PQP79198.1"/>
    </source>
</evidence>
<feature type="transmembrane region" description="Helical" evidence="7">
    <location>
        <begin position="172"/>
        <end position="191"/>
    </location>
</feature>
<dbReference type="PANTHER" id="PTHR43163">
    <property type="entry name" value="DIPEPTIDE TRANSPORT SYSTEM PERMEASE PROTEIN DPPB-RELATED"/>
    <property type="match status" value="1"/>
</dbReference>
<evidence type="ECO:0000256" key="4">
    <source>
        <dbReference type="ARBA" id="ARBA00022692"/>
    </source>
</evidence>
<evidence type="ECO:0000256" key="3">
    <source>
        <dbReference type="ARBA" id="ARBA00022475"/>
    </source>
</evidence>
<feature type="transmembrane region" description="Helical" evidence="7">
    <location>
        <begin position="103"/>
        <end position="127"/>
    </location>
</feature>
<name>A0A2S8NT62_9MOLU</name>
<evidence type="ECO:0000256" key="1">
    <source>
        <dbReference type="ARBA" id="ARBA00004651"/>
    </source>
</evidence>
<keyword evidence="6 7" id="KW-0472">Membrane</keyword>
<evidence type="ECO:0000259" key="8">
    <source>
        <dbReference type="PROSITE" id="PS50928"/>
    </source>
</evidence>
<dbReference type="Proteomes" id="UP000238672">
    <property type="component" value="Unassembled WGS sequence"/>
</dbReference>
<gene>
    <name evidence="9" type="ORF">C6B37_02380</name>
</gene>
<comment type="subcellular location">
    <subcellularLocation>
        <location evidence="1 7">Cell membrane</location>
        <topology evidence="1 7">Multi-pass membrane protein</topology>
    </subcellularLocation>
</comment>
<feature type="transmembrane region" description="Helical" evidence="7">
    <location>
        <begin position="226"/>
        <end position="251"/>
    </location>
</feature>
<dbReference type="Gene3D" id="1.10.3720.10">
    <property type="entry name" value="MetI-like"/>
    <property type="match status" value="1"/>
</dbReference>
<dbReference type="PROSITE" id="PS50928">
    <property type="entry name" value="ABC_TM1"/>
    <property type="match status" value="1"/>
</dbReference>
<proteinExistence type="inferred from homology"/>
<keyword evidence="4 7" id="KW-0812">Transmembrane</keyword>
<evidence type="ECO:0000256" key="5">
    <source>
        <dbReference type="ARBA" id="ARBA00022989"/>
    </source>
</evidence>
<feature type="domain" description="ABC transmembrane type-1" evidence="8">
    <location>
        <begin position="99"/>
        <end position="295"/>
    </location>
</feature>
<feature type="transmembrane region" description="Helical" evidence="7">
    <location>
        <begin position="134"/>
        <end position="160"/>
    </location>
</feature>
<feature type="transmembrane region" description="Helical" evidence="7">
    <location>
        <begin position="12"/>
        <end position="32"/>
    </location>
</feature>
<sequence>MPLTKYICKKLLYIVLILSTVVVLSFFAVKLIPGDPVTAMFGQRGSTIEQRQIIEKQLGLDKSYSEQLKTYLKNISQLNFGNSYILRNEKASSLFWKNFRRTFLLTIYSCFLGSLIGIFFGSLSALWNKTKKSFIFEIIFLFLSSTPIFIIGFILQYYLAYHLKIFKISDSPTLPILTLSLAVSGSIYKITHNNMIDILKQPYILTAYSKGLSTTKVVFKHALKNALIPILAQIGLIFIYLINGAVITEYIFNLQGIGKLVMKAFQDRDYPLLQCCIILIAFFISIFNLSLDLIYFWLNPKINQKI</sequence>
<keyword evidence="2 7" id="KW-0813">Transport</keyword>
<keyword evidence="10" id="KW-1185">Reference proteome</keyword>
<accession>A0A2S8NT62</accession>
<dbReference type="AlphaFoldDB" id="A0A2S8NT62"/>
<dbReference type="CDD" id="cd06261">
    <property type="entry name" value="TM_PBP2"/>
    <property type="match status" value="1"/>
</dbReference>
<evidence type="ECO:0000256" key="6">
    <source>
        <dbReference type="ARBA" id="ARBA00023136"/>
    </source>
</evidence>
<dbReference type="EMBL" id="PUUG01000084">
    <property type="protein sequence ID" value="PQP79198.1"/>
    <property type="molecule type" value="Genomic_DNA"/>
</dbReference>
<evidence type="ECO:0000256" key="2">
    <source>
        <dbReference type="ARBA" id="ARBA00022448"/>
    </source>
</evidence>
<dbReference type="InterPro" id="IPR035906">
    <property type="entry name" value="MetI-like_sf"/>
</dbReference>
<comment type="caution">
    <text evidence="9">The sequence shown here is derived from an EMBL/GenBank/DDBJ whole genome shotgun (WGS) entry which is preliminary data.</text>
</comment>